<dbReference type="GO" id="GO:0005788">
    <property type="term" value="C:endoplasmic reticulum lumen"/>
    <property type="evidence" value="ECO:0007669"/>
    <property type="project" value="UniProtKB-SubCell"/>
</dbReference>
<dbReference type="PANTHER" id="PTHR10827">
    <property type="entry name" value="RETICULOCALBIN"/>
    <property type="match status" value="1"/>
</dbReference>
<protein>
    <recommendedName>
        <fullName evidence="11">Reticulocalbin-3</fullName>
    </recommendedName>
</protein>
<dbReference type="Proteomes" id="UP001159428">
    <property type="component" value="Unassembled WGS sequence"/>
</dbReference>
<dbReference type="Pfam" id="PF13833">
    <property type="entry name" value="EF-hand_8"/>
    <property type="match status" value="1"/>
</dbReference>
<feature type="region of interest" description="Disordered" evidence="12">
    <location>
        <begin position="231"/>
        <end position="256"/>
    </location>
</feature>
<dbReference type="SMART" id="SM00054">
    <property type="entry name" value="EFh"/>
    <property type="match status" value="8"/>
</dbReference>
<dbReference type="InterPro" id="IPR011992">
    <property type="entry name" value="EF-hand-dom_pair"/>
</dbReference>
<organism evidence="15 16">
    <name type="scientific">Pocillopora meandrina</name>
    <dbReference type="NCBI Taxonomy" id="46732"/>
    <lineage>
        <taxon>Eukaryota</taxon>
        <taxon>Metazoa</taxon>
        <taxon>Cnidaria</taxon>
        <taxon>Anthozoa</taxon>
        <taxon>Hexacorallia</taxon>
        <taxon>Scleractinia</taxon>
        <taxon>Astrocoeniina</taxon>
        <taxon>Pocilloporidae</taxon>
        <taxon>Pocillopora</taxon>
    </lineage>
</organism>
<keyword evidence="8" id="KW-0143">Chaperone</keyword>
<accession>A0AAU9W9I8</accession>
<keyword evidence="16" id="KW-1185">Reference proteome</keyword>
<keyword evidence="7" id="KW-0325">Glycoprotein</keyword>
<dbReference type="FunFam" id="1.10.238.10:FF:000090">
    <property type="entry name" value="calumenin isoform X2"/>
    <property type="match status" value="1"/>
</dbReference>
<sequence>MAKIFSPVCLCLCLLVIDARPPEAKGQGKDRVYDQDLSEEEHFKEEEHNAEYDHDAFLGKEKKKFDELTPEESKERLGKIVDRIDKDNDGKITQKELEDWIKFTSKRYVFEDVDRQWEQLKKIENSHMTLEERYVDKKEVDPNGPIGWELYKNMTYGYIPEEDDYEYKEMLKRDKRRWEMADIDKDNQISKEEYTAMLHPEEYDHMKDVVVDETLEDIDKDGDKAVSIEEYLGDLYPESEKEKDKEEPEWVKTEREHFRDFRDKNKDGKMDRDEVKDWIIPPDYDHVEAEARHLIREADMDEDNKLTKEEIVDKHDVFVGSQATDFGEALTRHDDGKLSEQEHYNKDGQHNTEYDHEAFLGKQKKTFDQLTLEESKERLGKIVDKIDKDKDGKITKEELGAWIKFTKDQHDEETIDKKWKDVIARLQKVMSRKDASSAKTVDPDGAITWEDHNEVSYGGKPEEELDDMYKGQVKIEKRRWKMADLDQDGKLSREEFSAFYHPWEHEQTHDAVVQETIEDMDKDKDGVLSLKEYLDEVHPRDEKDMTKEQIAQKKADENYFHTNRDINKDGVMDKEEVKEWMFPSNYDAVKSEVSHLIYHADTDKDKMLTKEEILNNHKYFVGSKATNYGKDLTRHEEF</sequence>
<name>A0AAU9W9I8_9CNID</name>
<dbReference type="Pfam" id="PF13202">
    <property type="entry name" value="EF-hand_5"/>
    <property type="match status" value="2"/>
</dbReference>
<dbReference type="SUPFAM" id="SSF47473">
    <property type="entry name" value="EF-hand"/>
    <property type="match status" value="4"/>
</dbReference>
<dbReference type="FunFam" id="1.10.238.10:FF:000104">
    <property type="entry name" value="calumenin isoform X1"/>
    <property type="match status" value="2"/>
</dbReference>
<comment type="function">
    <text evidence="9">Probable molecular chaperone assisting protein biosynthesis and transport in the endoplasmic reticulum. Required for the proper biosynthesis and transport of pulmonary surfactant-associated protein A/SP-A, pulmonary surfactant-associated protein D/SP-D and the lipid transporter ABCA3. By regulating both the proper expression and the degradation through the endoplasmic reticulum-associated protein degradation pathway of these proteins plays a crucial role in pulmonary surfactant homeostasis. Has an anti-fibrotic activity by negatively regulating the secretion of type I and type III collagens. This calcium-binding protein also transiently associates with immature PCSK6 and regulates its secretion.</text>
</comment>
<keyword evidence="6" id="KW-0106">Calcium</keyword>
<keyword evidence="4" id="KW-0677">Repeat</keyword>
<comment type="subunit">
    <text evidence="10">Interacts with PCSK6 (immature form including the propeptide); probably involved in the maturation and the secretion of PCSK6.</text>
</comment>
<evidence type="ECO:0000256" key="9">
    <source>
        <dbReference type="ARBA" id="ARBA00056975"/>
    </source>
</evidence>
<evidence type="ECO:0000256" key="2">
    <source>
        <dbReference type="ARBA" id="ARBA00022723"/>
    </source>
</evidence>
<feature type="domain" description="EF-hand" evidence="14">
    <location>
        <begin position="508"/>
        <end position="543"/>
    </location>
</feature>
<feature type="domain" description="EF-hand" evidence="14">
    <location>
        <begin position="286"/>
        <end position="321"/>
    </location>
</feature>
<evidence type="ECO:0000313" key="16">
    <source>
        <dbReference type="Proteomes" id="UP001159428"/>
    </source>
</evidence>
<dbReference type="InterPro" id="IPR002048">
    <property type="entry name" value="EF_hand_dom"/>
</dbReference>
<dbReference type="GO" id="GO:0005509">
    <property type="term" value="F:calcium ion binding"/>
    <property type="evidence" value="ECO:0007669"/>
    <property type="project" value="InterPro"/>
</dbReference>
<feature type="chain" id="PRO_5043493943" description="Reticulocalbin-3" evidence="13">
    <location>
        <begin position="20"/>
        <end position="638"/>
    </location>
</feature>
<evidence type="ECO:0000256" key="13">
    <source>
        <dbReference type="SAM" id="SignalP"/>
    </source>
</evidence>
<dbReference type="GO" id="GO:0015031">
    <property type="term" value="P:protein transport"/>
    <property type="evidence" value="ECO:0007669"/>
    <property type="project" value="UniProtKB-ARBA"/>
</dbReference>
<dbReference type="PROSITE" id="PS50222">
    <property type="entry name" value="EF_HAND_2"/>
    <property type="match status" value="6"/>
</dbReference>
<dbReference type="CDD" id="cd16226">
    <property type="entry name" value="EFh_CREC_Calumenin_like"/>
    <property type="match status" value="1"/>
</dbReference>
<dbReference type="Pfam" id="PF13499">
    <property type="entry name" value="EF-hand_7"/>
    <property type="match status" value="2"/>
</dbReference>
<evidence type="ECO:0000256" key="4">
    <source>
        <dbReference type="ARBA" id="ARBA00022737"/>
    </source>
</evidence>
<feature type="signal peptide" evidence="13">
    <location>
        <begin position="1"/>
        <end position="19"/>
    </location>
</feature>
<evidence type="ECO:0000256" key="5">
    <source>
        <dbReference type="ARBA" id="ARBA00022824"/>
    </source>
</evidence>
<gene>
    <name evidence="15" type="ORF">PMEA_00001642</name>
</gene>
<dbReference type="PROSITE" id="PS00018">
    <property type="entry name" value="EF_HAND_1"/>
    <property type="match status" value="10"/>
</dbReference>
<feature type="domain" description="EF-hand" evidence="14">
    <location>
        <begin position="471"/>
        <end position="506"/>
    </location>
</feature>
<feature type="domain" description="EF-hand" evidence="14">
    <location>
        <begin position="169"/>
        <end position="204"/>
    </location>
</feature>
<feature type="domain" description="EF-hand" evidence="14">
    <location>
        <begin position="374"/>
        <end position="409"/>
    </location>
</feature>
<reference evidence="15 16" key="1">
    <citation type="submission" date="2022-05" db="EMBL/GenBank/DDBJ databases">
        <authorList>
            <consortium name="Genoscope - CEA"/>
            <person name="William W."/>
        </authorList>
    </citation>
    <scope>NUCLEOTIDE SEQUENCE [LARGE SCALE GENOMIC DNA]</scope>
</reference>
<comment type="subcellular location">
    <subcellularLocation>
        <location evidence="1">Endoplasmic reticulum lumen</location>
    </subcellularLocation>
</comment>
<proteinExistence type="predicted"/>
<evidence type="ECO:0000256" key="8">
    <source>
        <dbReference type="ARBA" id="ARBA00023186"/>
    </source>
</evidence>
<dbReference type="EMBL" id="CALNXJ010000010">
    <property type="protein sequence ID" value="CAH3106658.1"/>
    <property type="molecule type" value="Genomic_DNA"/>
</dbReference>
<evidence type="ECO:0000256" key="7">
    <source>
        <dbReference type="ARBA" id="ARBA00023180"/>
    </source>
</evidence>
<evidence type="ECO:0000256" key="10">
    <source>
        <dbReference type="ARBA" id="ARBA00063143"/>
    </source>
</evidence>
<keyword evidence="3 13" id="KW-0732">Signal</keyword>
<evidence type="ECO:0000256" key="12">
    <source>
        <dbReference type="SAM" id="MobiDB-lite"/>
    </source>
</evidence>
<feature type="domain" description="EF-hand" evidence="14">
    <location>
        <begin position="72"/>
        <end position="107"/>
    </location>
</feature>
<keyword evidence="5" id="KW-0256">Endoplasmic reticulum</keyword>
<dbReference type="InterPro" id="IPR018247">
    <property type="entry name" value="EF_Hand_1_Ca_BS"/>
</dbReference>
<keyword evidence="2" id="KW-0479">Metal-binding</keyword>
<evidence type="ECO:0000259" key="14">
    <source>
        <dbReference type="PROSITE" id="PS50222"/>
    </source>
</evidence>
<feature type="compositionally biased region" description="Basic and acidic residues" evidence="12">
    <location>
        <begin position="238"/>
        <end position="256"/>
    </location>
</feature>
<dbReference type="Gene3D" id="1.10.238.10">
    <property type="entry name" value="EF-hand"/>
    <property type="match status" value="4"/>
</dbReference>
<comment type="caution">
    <text evidence="15">The sequence shown here is derived from an EMBL/GenBank/DDBJ whole genome shotgun (WGS) entry which is preliminary data.</text>
</comment>
<evidence type="ECO:0000256" key="6">
    <source>
        <dbReference type="ARBA" id="ARBA00022837"/>
    </source>
</evidence>
<evidence type="ECO:0000256" key="11">
    <source>
        <dbReference type="ARBA" id="ARBA00072696"/>
    </source>
</evidence>
<dbReference type="PANTHER" id="PTHR10827:SF52">
    <property type="entry name" value="IP16409P"/>
    <property type="match status" value="1"/>
</dbReference>
<evidence type="ECO:0000256" key="3">
    <source>
        <dbReference type="ARBA" id="ARBA00022729"/>
    </source>
</evidence>
<evidence type="ECO:0000256" key="1">
    <source>
        <dbReference type="ARBA" id="ARBA00004319"/>
    </source>
</evidence>
<feature type="region of interest" description="Disordered" evidence="12">
    <location>
        <begin position="23"/>
        <end position="48"/>
    </location>
</feature>
<evidence type="ECO:0000313" key="15">
    <source>
        <dbReference type="EMBL" id="CAH3106658.1"/>
    </source>
</evidence>
<dbReference type="AlphaFoldDB" id="A0AAU9W9I8"/>